<comment type="caution">
    <text evidence="2">The sequence shown here is derived from an EMBL/GenBank/DDBJ whole genome shotgun (WGS) entry which is preliminary data.</text>
</comment>
<dbReference type="EMBL" id="JBICBT010000440">
    <property type="protein sequence ID" value="KAL3113608.1"/>
    <property type="molecule type" value="Genomic_DNA"/>
</dbReference>
<feature type="signal peptide" evidence="1">
    <location>
        <begin position="1"/>
        <end position="19"/>
    </location>
</feature>
<dbReference type="Proteomes" id="UP001620626">
    <property type="component" value="Unassembled WGS sequence"/>
</dbReference>
<keyword evidence="3" id="KW-1185">Reference proteome</keyword>
<sequence>MPKKPPVVLCLDIWLSVFALPGVENVGIQIATASDLLEAYVFVHLKTRRWTLGLIEIRLNDQNGQMEIVNRHSILLPMPEFALPRGVCGFEGIKMNFFNKNVQAFLNLCRNLFQSGYKIHLDGTYEKT</sequence>
<protein>
    <submittedName>
        <fullName evidence="2">Uncharacterized protein</fullName>
    </submittedName>
</protein>
<evidence type="ECO:0000313" key="3">
    <source>
        <dbReference type="Proteomes" id="UP001620626"/>
    </source>
</evidence>
<keyword evidence="1" id="KW-0732">Signal</keyword>
<evidence type="ECO:0000256" key="1">
    <source>
        <dbReference type="SAM" id="SignalP"/>
    </source>
</evidence>
<proteinExistence type="predicted"/>
<dbReference type="AlphaFoldDB" id="A0ABD2LEN3"/>
<feature type="chain" id="PRO_5044805482" evidence="1">
    <location>
        <begin position="20"/>
        <end position="128"/>
    </location>
</feature>
<name>A0ABD2LEN3_9BILA</name>
<organism evidence="2 3">
    <name type="scientific">Heterodera trifolii</name>
    <dbReference type="NCBI Taxonomy" id="157864"/>
    <lineage>
        <taxon>Eukaryota</taxon>
        <taxon>Metazoa</taxon>
        <taxon>Ecdysozoa</taxon>
        <taxon>Nematoda</taxon>
        <taxon>Chromadorea</taxon>
        <taxon>Rhabditida</taxon>
        <taxon>Tylenchina</taxon>
        <taxon>Tylenchomorpha</taxon>
        <taxon>Tylenchoidea</taxon>
        <taxon>Heteroderidae</taxon>
        <taxon>Heteroderinae</taxon>
        <taxon>Heterodera</taxon>
    </lineage>
</organism>
<accession>A0ABD2LEN3</accession>
<reference evidence="2 3" key="1">
    <citation type="submission" date="2024-10" db="EMBL/GenBank/DDBJ databases">
        <authorList>
            <person name="Kim D."/>
        </authorList>
    </citation>
    <scope>NUCLEOTIDE SEQUENCE [LARGE SCALE GENOMIC DNA]</scope>
    <source>
        <strain evidence="2">BH-2024</strain>
    </source>
</reference>
<evidence type="ECO:0000313" key="2">
    <source>
        <dbReference type="EMBL" id="KAL3113608.1"/>
    </source>
</evidence>
<gene>
    <name evidence="2" type="ORF">niasHT_010637</name>
</gene>